<keyword evidence="6 9" id="KW-0269">Exonuclease</keyword>
<dbReference type="GO" id="GO:0030145">
    <property type="term" value="F:manganese ion binding"/>
    <property type="evidence" value="ECO:0007669"/>
    <property type="project" value="UniProtKB-UniRule"/>
</dbReference>
<dbReference type="GO" id="GO:0004519">
    <property type="term" value="F:endonuclease activity"/>
    <property type="evidence" value="ECO:0007669"/>
    <property type="project" value="UniProtKB-UniRule"/>
</dbReference>
<dbReference type="GO" id="GO:0045027">
    <property type="term" value="F:DNA end binding"/>
    <property type="evidence" value="ECO:0007669"/>
    <property type="project" value="UniProtKB-UniRule"/>
</dbReference>
<dbReference type="Proteomes" id="UP000093069">
    <property type="component" value="Chromosome I"/>
</dbReference>
<dbReference type="InterPro" id="IPR004843">
    <property type="entry name" value="Calcineurin-like_PHP"/>
</dbReference>
<evidence type="ECO:0000256" key="6">
    <source>
        <dbReference type="ARBA" id="ARBA00022839"/>
    </source>
</evidence>
<dbReference type="Gene3D" id="3.60.21.10">
    <property type="match status" value="1"/>
</dbReference>
<evidence type="ECO:0000313" key="13">
    <source>
        <dbReference type="Proteomes" id="UP000093069"/>
    </source>
</evidence>
<evidence type="ECO:0000256" key="5">
    <source>
        <dbReference type="ARBA" id="ARBA00022801"/>
    </source>
</evidence>
<evidence type="ECO:0000256" key="3">
    <source>
        <dbReference type="ARBA" id="ARBA00022759"/>
    </source>
</evidence>
<dbReference type="EC" id="3.1.-.-" evidence="9"/>
<dbReference type="CDD" id="cd00840">
    <property type="entry name" value="MPP_Mre11_N"/>
    <property type="match status" value="1"/>
</dbReference>
<dbReference type="PANTHER" id="PTHR30337:SF0">
    <property type="entry name" value="NUCLEASE SBCCD SUBUNIT D"/>
    <property type="match status" value="1"/>
</dbReference>
<feature type="binding site" evidence="9">
    <location>
        <position position="49"/>
    </location>
    <ligand>
        <name>Mn(2+)</name>
        <dbReference type="ChEBI" id="CHEBI:29035"/>
        <label>1</label>
    </ligand>
</feature>
<keyword evidence="3 9" id="KW-0255">Endonuclease</keyword>
<dbReference type="GO" id="GO:0000403">
    <property type="term" value="F:Y-form DNA binding"/>
    <property type="evidence" value="ECO:0007669"/>
    <property type="project" value="UniProtKB-UniRule"/>
</dbReference>
<evidence type="ECO:0000259" key="10">
    <source>
        <dbReference type="Pfam" id="PF00149"/>
    </source>
</evidence>
<dbReference type="GO" id="GO:0008408">
    <property type="term" value="F:3'-5' exonuclease activity"/>
    <property type="evidence" value="ECO:0007669"/>
    <property type="project" value="UniProtKB-UniRule"/>
</dbReference>
<accession>A0A160VSC8</accession>
<evidence type="ECO:0000256" key="4">
    <source>
        <dbReference type="ARBA" id="ARBA00022763"/>
    </source>
</evidence>
<evidence type="ECO:0000313" key="14">
    <source>
        <dbReference type="Proteomes" id="UP000250189"/>
    </source>
</evidence>
<reference evidence="11 14" key="3">
    <citation type="submission" date="2016-04" db="EMBL/GenBank/DDBJ databases">
        <title>Complete genome sequence of Thermococcus chitonophagus type strain GC74.</title>
        <authorList>
            <person name="Oger P.M."/>
        </authorList>
    </citation>
    <scope>NUCLEOTIDE SEQUENCE [LARGE SCALE GENOMIC DNA]</scope>
    <source>
        <strain evidence="11 14">GC74</strain>
    </source>
</reference>
<feature type="binding site" evidence="9">
    <location>
        <position position="84"/>
    </location>
    <ligand>
        <name>Mn(2+)</name>
        <dbReference type="ChEBI" id="CHEBI:29035"/>
        <label>2</label>
    </ligand>
</feature>
<keyword evidence="5 9" id="KW-0378">Hydrolase</keyword>
<feature type="binding site" evidence="9">
    <location>
        <position position="10"/>
    </location>
    <ligand>
        <name>Mn(2+)</name>
        <dbReference type="ChEBI" id="CHEBI:29035"/>
        <label>1</label>
    </ligand>
</feature>
<feature type="binding site" evidence="9">
    <location>
        <position position="8"/>
    </location>
    <ligand>
        <name>Mn(2+)</name>
        <dbReference type="ChEBI" id="CHEBI:29035"/>
        <label>1</label>
    </ligand>
</feature>
<evidence type="ECO:0000256" key="7">
    <source>
        <dbReference type="ARBA" id="ARBA00023204"/>
    </source>
</evidence>
<keyword evidence="8 9" id="KW-0464">Manganese</keyword>
<evidence type="ECO:0000256" key="2">
    <source>
        <dbReference type="ARBA" id="ARBA00022723"/>
    </source>
</evidence>
<reference evidence="12" key="1">
    <citation type="submission" date="2016-01" db="EMBL/GenBank/DDBJ databases">
        <authorList>
            <person name="Oliw E.H."/>
        </authorList>
    </citation>
    <scope>NUCLEOTIDE SEQUENCE</scope>
    <source>
        <strain evidence="12">1</strain>
    </source>
</reference>
<dbReference type="SUPFAM" id="SSF56300">
    <property type="entry name" value="Metallo-dependent phosphatases"/>
    <property type="match status" value="1"/>
</dbReference>
<dbReference type="RefSeq" id="WP_068577226.1">
    <property type="nucleotide sequence ID" value="NZ_CP015193.1"/>
</dbReference>
<comment type="similarity">
    <text evidence="9">Belongs to the MRE11/RAD32 family.</text>
</comment>
<dbReference type="KEGG" id="tch:CHITON_0941"/>
<feature type="binding site" evidence="9">
    <location>
        <position position="186"/>
    </location>
    <ligand>
        <name>Mn(2+)</name>
        <dbReference type="ChEBI" id="CHEBI:29035"/>
        <label>2</label>
    </ligand>
</feature>
<evidence type="ECO:0000313" key="11">
    <source>
        <dbReference type="EMBL" id="ASJ17115.1"/>
    </source>
</evidence>
<dbReference type="InterPro" id="IPR041796">
    <property type="entry name" value="Mre11_N"/>
</dbReference>
<sequence length="380" mass="43732">MRIAHISDTHLGYRQYNLDERENDIYDAFNEAVDIMIEERVDVVVHAGDFFDTPRPPIKALYVAKEAIKRLHENGIKILTVLGEHDTPKRRAMPPHKLLDIPILGIGELSVVEVNGVGFFGISNMKGKRVDLLKQELSKVDALANRYPKAVLIVHQGIKKYLPFEGAYELELGDLPKEIDYYAFGHIHRRTFEKFGRGYLAYSGSIEILSRSEINDWKRDGKGIYIVDLEGDLPEVHKISLQQIRPQFELSYSESDVIEELKAFLYNLLKNPLDKSPILRINISREGIRKPEILEKVQYLLRKMVPEKVLRYDVHFVGSDTPITITAEELGKIADLEELFIEYFRDETLGHLAFELYKSLQYGDVEGGIEICKEYLEGRK</sequence>
<feature type="binding site" evidence="9">
    <location>
        <position position="49"/>
    </location>
    <ligand>
        <name>Mn(2+)</name>
        <dbReference type="ChEBI" id="CHEBI:29035"/>
        <label>2</label>
    </ligand>
</feature>
<dbReference type="EMBL" id="CP015193">
    <property type="protein sequence ID" value="ASJ17115.1"/>
    <property type="molecule type" value="Genomic_DNA"/>
</dbReference>
<dbReference type="Pfam" id="PF00149">
    <property type="entry name" value="Metallophos"/>
    <property type="match status" value="1"/>
</dbReference>
<dbReference type="OrthoDB" id="11638at2157"/>
<feature type="binding site" evidence="9">
    <location>
        <position position="188"/>
    </location>
    <ligand>
        <name>Mn(2+)</name>
        <dbReference type="ChEBI" id="CHEBI:29035"/>
        <label>1</label>
    </ligand>
</feature>
<comment type="cofactor">
    <cofactor evidence="9">
        <name>Mn(2+)</name>
        <dbReference type="ChEBI" id="CHEBI:29035"/>
    </cofactor>
    <text evidence="9">Binds 2 manganese ions per subunit.</text>
</comment>
<gene>
    <name evidence="9" type="primary">mre11</name>
    <name evidence="11" type="ORF">A3L04_08550</name>
    <name evidence="12" type="ORF">CHITON_0941</name>
</gene>
<feature type="active site" description="Proton donor" evidence="9">
    <location>
        <position position="85"/>
    </location>
</feature>
<keyword evidence="1 9" id="KW-0540">Nuclease</keyword>
<dbReference type="GO" id="GO:0006302">
    <property type="term" value="P:double-strand break repair"/>
    <property type="evidence" value="ECO:0007669"/>
    <property type="project" value="UniProtKB-UniRule"/>
</dbReference>
<keyword evidence="14" id="KW-1185">Reference proteome</keyword>
<keyword evidence="4 9" id="KW-0227">DNA damage</keyword>
<dbReference type="Proteomes" id="UP000250189">
    <property type="component" value="Chromosome"/>
</dbReference>
<reference evidence="13" key="2">
    <citation type="submission" date="2016-01" db="EMBL/GenBank/DDBJ databases">
        <authorList>
            <person name="Vorgias C.E."/>
        </authorList>
    </citation>
    <scope>NUCLEOTIDE SEQUENCE [LARGE SCALE GENOMIC DNA]</scope>
</reference>
<comment type="subunit">
    <text evidence="9">Homodimer. Forms a heterotetramer composed of two Mre11 subunits and two Rad50 subunits.</text>
</comment>
<dbReference type="GeneID" id="33322625"/>
<dbReference type="InterPro" id="IPR050535">
    <property type="entry name" value="DNA_Repair-Maintenance_Comp"/>
</dbReference>
<proteinExistence type="inferred from homology"/>
<evidence type="ECO:0000256" key="1">
    <source>
        <dbReference type="ARBA" id="ARBA00022722"/>
    </source>
</evidence>
<dbReference type="InterPro" id="IPR032885">
    <property type="entry name" value="Mre11_archaea-type"/>
</dbReference>
<feature type="binding site" evidence="9">
    <location>
        <position position="155"/>
    </location>
    <ligand>
        <name>Mn(2+)</name>
        <dbReference type="ChEBI" id="CHEBI:29035"/>
        <label>2</label>
    </ligand>
</feature>
<dbReference type="STRING" id="54262.CHITON_0941"/>
<evidence type="ECO:0000256" key="9">
    <source>
        <dbReference type="HAMAP-Rule" id="MF_02044"/>
    </source>
</evidence>
<keyword evidence="7 9" id="KW-0234">DNA repair</keyword>
<dbReference type="HAMAP" id="MF_02044">
    <property type="entry name" value="Mre11"/>
    <property type="match status" value="1"/>
</dbReference>
<dbReference type="EMBL" id="LN999010">
    <property type="protein sequence ID" value="CUX77720.1"/>
    <property type="molecule type" value="Genomic_DNA"/>
</dbReference>
<feature type="domain" description="Calcineurin-like phosphoesterase" evidence="10">
    <location>
        <begin position="1"/>
        <end position="189"/>
    </location>
</feature>
<organism evidence="12 13">
    <name type="scientific">Thermococcus chitonophagus</name>
    <dbReference type="NCBI Taxonomy" id="54262"/>
    <lineage>
        <taxon>Archaea</taxon>
        <taxon>Methanobacteriati</taxon>
        <taxon>Methanobacteriota</taxon>
        <taxon>Thermococci</taxon>
        <taxon>Thermococcales</taxon>
        <taxon>Thermococcaceae</taxon>
        <taxon>Thermococcus</taxon>
    </lineage>
</organism>
<comment type="function">
    <text evidence="9">Part of the Rad50/Mre11 complex, which is involved in the early steps of DNA double-strand break (DSB) repair. The complex may facilitate opening of the processed DNA ends to aid in the recruitment of HerA and NurA. Mre11 binds to DSB ends and has both double-stranded 3'-5' exonuclease activity and single-stranded endonuclease activity.</text>
</comment>
<protein>
    <recommendedName>
        <fullName evidence="9">DNA double-strand break repair protein Mre11</fullName>
        <ecNumber evidence="9">3.1.-.-</ecNumber>
    </recommendedName>
</protein>
<evidence type="ECO:0000313" key="12">
    <source>
        <dbReference type="EMBL" id="CUX77720.1"/>
    </source>
</evidence>
<evidence type="ECO:0000256" key="8">
    <source>
        <dbReference type="ARBA" id="ARBA00023211"/>
    </source>
</evidence>
<dbReference type="AlphaFoldDB" id="A0A160VSC8"/>
<dbReference type="InterPro" id="IPR029052">
    <property type="entry name" value="Metallo-depent_PP-like"/>
</dbReference>
<dbReference type="PANTHER" id="PTHR30337">
    <property type="entry name" value="COMPONENT OF ATP-DEPENDENT DSDNA EXONUCLEASE"/>
    <property type="match status" value="1"/>
</dbReference>
<comment type="activity regulation">
    <text evidence="9">Nuclease activity is regulated by Rad50.</text>
</comment>
<keyword evidence="2 9" id="KW-0479">Metal-binding</keyword>
<name>A0A160VSC8_9EURY</name>